<comment type="caution">
    <text evidence="1">The sequence shown here is derived from an EMBL/GenBank/DDBJ whole genome shotgun (WGS) entry which is preliminary data.</text>
</comment>
<sequence>MRDPGCREGVPKHSIGIAVSNHVKHEAYSVGRSSATTGCHSRAVPGVSCEMPFATAHRSAITVAFTVAPRVQKSTSSKPWWSQKTVALTFSADGTFLNFLWRGRRMVSL</sequence>
<name>A0A4Y2G0G0_ARAVE</name>
<evidence type="ECO:0000313" key="1">
    <source>
        <dbReference type="EMBL" id="GBM46236.1"/>
    </source>
</evidence>
<protein>
    <submittedName>
        <fullName evidence="1">Uncharacterized protein</fullName>
    </submittedName>
</protein>
<evidence type="ECO:0000313" key="2">
    <source>
        <dbReference type="Proteomes" id="UP000499080"/>
    </source>
</evidence>
<dbReference type="AlphaFoldDB" id="A0A4Y2G0G0"/>
<proteinExistence type="predicted"/>
<keyword evidence="2" id="KW-1185">Reference proteome</keyword>
<dbReference type="Proteomes" id="UP000499080">
    <property type="component" value="Unassembled WGS sequence"/>
</dbReference>
<reference evidence="1 2" key="1">
    <citation type="journal article" date="2019" name="Sci. Rep.">
        <title>Orb-weaving spider Araneus ventricosus genome elucidates the spidroin gene catalogue.</title>
        <authorList>
            <person name="Kono N."/>
            <person name="Nakamura H."/>
            <person name="Ohtoshi R."/>
            <person name="Moran D.A.P."/>
            <person name="Shinohara A."/>
            <person name="Yoshida Y."/>
            <person name="Fujiwara M."/>
            <person name="Mori M."/>
            <person name="Tomita M."/>
            <person name="Arakawa K."/>
        </authorList>
    </citation>
    <scope>NUCLEOTIDE SEQUENCE [LARGE SCALE GENOMIC DNA]</scope>
</reference>
<gene>
    <name evidence="1" type="ORF">AVEN_224805_1</name>
</gene>
<organism evidence="1 2">
    <name type="scientific">Araneus ventricosus</name>
    <name type="common">Orbweaver spider</name>
    <name type="synonym">Epeira ventricosa</name>
    <dbReference type="NCBI Taxonomy" id="182803"/>
    <lineage>
        <taxon>Eukaryota</taxon>
        <taxon>Metazoa</taxon>
        <taxon>Ecdysozoa</taxon>
        <taxon>Arthropoda</taxon>
        <taxon>Chelicerata</taxon>
        <taxon>Arachnida</taxon>
        <taxon>Araneae</taxon>
        <taxon>Araneomorphae</taxon>
        <taxon>Entelegynae</taxon>
        <taxon>Araneoidea</taxon>
        <taxon>Araneidae</taxon>
        <taxon>Araneus</taxon>
    </lineage>
</organism>
<accession>A0A4Y2G0G0</accession>
<dbReference type="EMBL" id="BGPR01001128">
    <property type="protein sequence ID" value="GBM46236.1"/>
    <property type="molecule type" value="Genomic_DNA"/>
</dbReference>